<evidence type="ECO:0000313" key="2">
    <source>
        <dbReference type="Proteomes" id="UP000738517"/>
    </source>
</evidence>
<proteinExistence type="predicted"/>
<sequence length="268" mass="31133">MFQNKLFKFRCFSEYSISDLNNKTMWFSYANDFNDPFEFQYKLDITIPTEREALENWLTSKDASLAEITYVKQAPIEDLIDSAQKLTESTVKNHITPLSDRFKTRIICLSQECTDPLMWSHYTDGMKGFVIVYNQFKTLDDDYLPMLPVKYVRTPPTITLDDLKLDSRDEGFLLNQKLIASKHDRWAYENEVRFISCPESGHEMLSRIKLRNGGILDLPDNSIHGVIVGEKMPASNLKLLQTICTHNQYKMYKASISSGEYQVEISEF</sequence>
<dbReference type="EMBL" id="RSEJ01000061">
    <property type="protein sequence ID" value="NBI56253.1"/>
    <property type="molecule type" value="Genomic_DNA"/>
</dbReference>
<gene>
    <name evidence="1" type="ORF">EIZ48_27590</name>
</gene>
<evidence type="ECO:0000313" key="1">
    <source>
        <dbReference type="EMBL" id="NBI56253.1"/>
    </source>
</evidence>
<accession>A0ABW9YT22</accession>
<dbReference type="Pfam" id="PF11185">
    <property type="entry name" value="DUF2971"/>
    <property type="match status" value="1"/>
</dbReference>
<dbReference type="RefSeq" id="WP_160658522.1">
    <property type="nucleotide sequence ID" value="NZ_RSEJ01000061.1"/>
</dbReference>
<comment type="caution">
    <text evidence="1">The sequence shown here is derived from an EMBL/GenBank/DDBJ whole genome shotgun (WGS) entry which is preliminary data.</text>
</comment>
<name>A0ABW9YT22_9GAMM</name>
<protein>
    <submittedName>
        <fullName evidence="1">DUF2971 domain-containing protein</fullName>
    </submittedName>
</protein>
<organism evidence="1 2">
    <name type="scientific">Photobacterium alginatilyticum</name>
    <dbReference type="NCBI Taxonomy" id="1775171"/>
    <lineage>
        <taxon>Bacteria</taxon>
        <taxon>Pseudomonadati</taxon>
        <taxon>Pseudomonadota</taxon>
        <taxon>Gammaproteobacteria</taxon>
        <taxon>Vibrionales</taxon>
        <taxon>Vibrionaceae</taxon>
        <taxon>Photobacterium</taxon>
    </lineage>
</organism>
<reference evidence="1 2" key="1">
    <citation type="journal article" date="2017" name="Int. J. Syst. Evol. Microbiol.">
        <title>Photobacterium alginatilyticum sp. nov., a marine bacterium isolated from bottom seawater.</title>
        <authorList>
            <person name="Wang X."/>
            <person name="Wang Y."/>
            <person name="Yang X."/>
            <person name="Sun H."/>
            <person name="Li B."/>
            <person name="Zhang X.H."/>
        </authorList>
    </citation>
    <scope>NUCLEOTIDE SEQUENCE [LARGE SCALE GENOMIC DNA]</scope>
    <source>
        <strain evidence="1 2">P03D4</strain>
    </source>
</reference>
<dbReference type="Proteomes" id="UP000738517">
    <property type="component" value="Unassembled WGS sequence"/>
</dbReference>
<keyword evidence="2" id="KW-1185">Reference proteome</keyword>
<dbReference type="InterPro" id="IPR021352">
    <property type="entry name" value="DUF2971"/>
</dbReference>